<dbReference type="HOGENOM" id="CLU_046994_1_0_0"/>
<dbReference type="eggNOG" id="COG0803">
    <property type="taxonomic scope" value="Bacteria"/>
</dbReference>
<dbReference type="eggNOG" id="COG3391">
    <property type="taxonomic scope" value="Bacteria"/>
</dbReference>
<keyword evidence="2" id="KW-1185">Reference proteome</keyword>
<name>D7CS98_TRURR</name>
<dbReference type="Proteomes" id="UP000000379">
    <property type="component" value="Chromosome"/>
</dbReference>
<dbReference type="SUPFAM" id="SSF51004">
    <property type="entry name" value="C-terminal (heme d1) domain of cytochrome cd1-nitrite reductase"/>
    <property type="match status" value="1"/>
</dbReference>
<evidence type="ECO:0000313" key="1">
    <source>
        <dbReference type="EMBL" id="ADI13630.1"/>
    </source>
</evidence>
<accession>D7CS98</accession>
<dbReference type="STRING" id="649638.Trad_0493"/>
<reference evidence="1 2" key="2">
    <citation type="journal article" date="2011" name="Stand. Genomic Sci.">
        <title>Complete genome sequence of Truepera radiovictrix type strain (RQ-24).</title>
        <authorList>
            <person name="Ivanova N."/>
            <person name="Rohde C."/>
            <person name="Munk C."/>
            <person name="Nolan M."/>
            <person name="Lucas S."/>
            <person name="Del Rio T.G."/>
            <person name="Tice H."/>
            <person name="Deshpande S."/>
            <person name="Cheng J.F."/>
            <person name="Tapia R."/>
            <person name="Han C."/>
            <person name="Goodwin L."/>
            <person name="Pitluck S."/>
            <person name="Liolios K."/>
            <person name="Mavromatis K."/>
            <person name="Mikhailova N."/>
            <person name="Pati A."/>
            <person name="Chen A."/>
            <person name="Palaniappan K."/>
            <person name="Land M."/>
            <person name="Hauser L."/>
            <person name="Chang Y.J."/>
            <person name="Jeffries C.D."/>
            <person name="Brambilla E."/>
            <person name="Rohde M."/>
            <person name="Goker M."/>
            <person name="Tindall B.J."/>
            <person name="Woyke T."/>
            <person name="Bristow J."/>
            <person name="Eisen J.A."/>
            <person name="Markowitz V."/>
            <person name="Hugenholtz P."/>
            <person name="Kyrpides N.C."/>
            <person name="Klenk H.P."/>
            <person name="Lapidus A."/>
        </authorList>
    </citation>
    <scope>NUCLEOTIDE SEQUENCE [LARGE SCALE GENOMIC DNA]</scope>
    <source>
        <strain evidence="2">DSM 17093 / CIP 108686 / LMG 22925 / RQ-24</strain>
    </source>
</reference>
<dbReference type="RefSeq" id="WP_013177010.1">
    <property type="nucleotide sequence ID" value="NC_014221.1"/>
</dbReference>
<organism evidence="1 2">
    <name type="scientific">Truepera radiovictrix (strain DSM 17093 / CIP 108686 / LMG 22925 / RQ-24)</name>
    <dbReference type="NCBI Taxonomy" id="649638"/>
    <lineage>
        <taxon>Bacteria</taxon>
        <taxon>Thermotogati</taxon>
        <taxon>Deinococcota</taxon>
        <taxon>Deinococci</taxon>
        <taxon>Trueperales</taxon>
        <taxon>Trueperaceae</taxon>
        <taxon>Truepera</taxon>
    </lineage>
</organism>
<dbReference type="EMBL" id="CP002049">
    <property type="protein sequence ID" value="ADI13630.1"/>
    <property type="molecule type" value="Genomic_DNA"/>
</dbReference>
<sequence length="354" mass="36651">MAVLDLLSEEVLASFSVPGPGGNVYRSPSGQYGLVVHRDENRVTVVHSGLRLEDHGDHADLVQGAPYILQTLNVGRQPTHVWTGEHEIAIFNDADGTVAVLDERLFGLSLEYLGLESAGPDHGAAVVLGDHVLVGYLELGRVDAFTRGGELETSFEGCPRLHGEASAGDVAAFGCADGVLLVTYEEGALSAVKLDNPAGTPEDARVGTVVAHEASPVMVGNLGDGVVLIDAAAQTLEPVSLPSAPLRFAFDHTGEHLLVLTRDGELHRLEAQSGELQGSVSVMEAFDPGPGGGHGAARPGLAVGEHAVYVSVPSAGEVAEVRFEGDALSVTRRLEVGGTPSGVALLALEGGVIH</sequence>
<evidence type="ECO:0000313" key="2">
    <source>
        <dbReference type="Proteomes" id="UP000000379"/>
    </source>
</evidence>
<dbReference type="AlphaFoldDB" id="D7CS98"/>
<gene>
    <name evidence="1" type="ordered locus">Trad_0493</name>
</gene>
<dbReference type="Gene3D" id="2.130.10.10">
    <property type="entry name" value="YVTN repeat-like/Quinoprotein amine dehydrogenase"/>
    <property type="match status" value="1"/>
</dbReference>
<protein>
    <submittedName>
        <fullName evidence="1">Uncharacterized protein</fullName>
    </submittedName>
</protein>
<dbReference type="KEGG" id="tra:Trad_0493"/>
<reference evidence="2" key="1">
    <citation type="submission" date="2010-05" db="EMBL/GenBank/DDBJ databases">
        <title>The complete genome of Truepera radiovictris DSM 17093.</title>
        <authorList>
            <consortium name="US DOE Joint Genome Institute (JGI-PGF)"/>
            <person name="Lucas S."/>
            <person name="Copeland A."/>
            <person name="Lapidus A."/>
            <person name="Glavina del Rio T."/>
            <person name="Dalin E."/>
            <person name="Tice H."/>
            <person name="Bruce D."/>
            <person name="Goodwin L."/>
            <person name="Pitluck S."/>
            <person name="Kyrpides N."/>
            <person name="Mavromatis K."/>
            <person name="Ovchinnikova G."/>
            <person name="Munk A.C."/>
            <person name="Detter J.C."/>
            <person name="Han C."/>
            <person name="Tapia R."/>
            <person name="Land M."/>
            <person name="Hauser L."/>
            <person name="Markowitz V."/>
            <person name="Cheng J.-F."/>
            <person name="Hugenholtz P."/>
            <person name="Woyke T."/>
            <person name="Wu D."/>
            <person name="Tindall B."/>
            <person name="Pomrenke H.G."/>
            <person name="Brambilla E."/>
            <person name="Klenk H.-P."/>
            <person name="Eisen J.A."/>
        </authorList>
    </citation>
    <scope>NUCLEOTIDE SEQUENCE [LARGE SCALE GENOMIC DNA]</scope>
    <source>
        <strain evidence="2">DSM 17093 / CIP 108686 / LMG 22925 / RQ-24</strain>
    </source>
</reference>
<proteinExistence type="predicted"/>
<dbReference type="OrthoDB" id="24344at2"/>
<dbReference type="InterPro" id="IPR011048">
    <property type="entry name" value="Haem_d1_sf"/>
</dbReference>
<dbReference type="InterPro" id="IPR015943">
    <property type="entry name" value="WD40/YVTN_repeat-like_dom_sf"/>
</dbReference>